<feature type="region of interest" description="Disordered" evidence="3">
    <location>
        <begin position="269"/>
        <end position="311"/>
    </location>
</feature>
<dbReference type="PROSITE" id="PS51651">
    <property type="entry name" value="DOCKER"/>
    <property type="match status" value="1"/>
</dbReference>
<dbReference type="Pfam" id="PF20422">
    <property type="entry name" value="DHR-2_Lobe_B"/>
    <property type="match status" value="1"/>
</dbReference>
<dbReference type="InterPro" id="IPR043162">
    <property type="entry name" value="DOCK_C_lobe_C"/>
</dbReference>
<keyword evidence="7" id="KW-1185">Reference proteome</keyword>
<evidence type="ECO:0000256" key="3">
    <source>
        <dbReference type="SAM" id="MobiDB-lite"/>
    </source>
</evidence>
<dbReference type="InterPro" id="IPR027357">
    <property type="entry name" value="DOCKER_dom"/>
</dbReference>
<feature type="region of interest" description="Disordered" evidence="3">
    <location>
        <begin position="723"/>
        <end position="742"/>
    </location>
</feature>
<gene>
    <name evidence="6" type="ORF">OKIOD_LOCUS2864</name>
</gene>
<feature type="region of interest" description="Disordered" evidence="3">
    <location>
        <begin position="749"/>
        <end position="783"/>
    </location>
</feature>
<evidence type="ECO:0000256" key="1">
    <source>
        <dbReference type="ARBA" id="ARBA00022658"/>
    </source>
</evidence>
<dbReference type="Pfam" id="PF14429">
    <property type="entry name" value="DOCK-C2"/>
    <property type="match status" value="1"/>
</dbReference>
<dbReference type="PANTHER" id="PTHR23317">
    <property type="entry name" value="DEDICATOR OF CYTOKINESIS DOCK"/>
    <property type="match status" value="1"/>
</dbReference>
<feature type="compositionally biased region" description="Basic and acidic residues" evidence="3">
    <location>
        <begin position="269"/>
        <end position="279"/>
    </location>
</feature>
<dbReference type="Gene3D" id="2.60.40.150">
    <property type="entry name" value="C2 domain"/>
    <property type="match status" value="1"/>
</dbReference>
<feature type="domain" description="C2 DOCK-type" evidence="4">
    <location>
        <begin position="413"/>
        <end position="570"/>
    </location>
</feature>
<feature type="compositionally biased region" description="Polar residues" evidence="3">
    <location>
        <begin position="727"/>
        <end position="742"/>
    </location>
</feature>
<dbReference type="InterPro" id="IPR035892">
    <property type="entry name" value="C2_domain_sf"/>
</dbReference>
<proteinExistence type="inferred from homology"/>
<evidence type="ECO:0000256" key="2">
    <source>
        <dbReference type="PROSITE-ProRule" id="PRU00983"/>
    </source>
</evidence>
<evidence type="ECO:0000313" key="6">
    <source>
        <dbReference type="EMBL" id="CAG5086661.1"/>
    </source>
</evidence>
<dbReference type="EMBL" id="OU015568">
    <property type="protein sequence ID" value="CAG5086661.1"/>
    <property type="molecule type" value="Genomic_DNA"/>
</dbReference>
<reference evidence="6 7" key="1">
    <citation type="submission" date="2021-04" db="EMBL/GenBank/DDBJ databases">
        <authorList>
            <person name="Bliznina A."/>
        </authorList>
    </citation>
    <scope>NUCLEOTIDE SEQUENCE [LARGE SCALE GENOMIC DNA]</scope>
</reference>
<accession>A0ABN7RV02</accession>
<dbReference type="InterPro" id="IPR046769">
    <property type="entry name" value="DOCKER_Lobe_A"/>
</dbReference>
<organism evidence="6 7">
    <name type="scientific">Oikopleura dioica</name>
    <name type="common">Tunicate</name>
    <dbReference type="NCBI Taxonomy" id="34765"/>
    <lineage>
        <taxon>Eukaryota</taxon>
        <taxon>Metazoa</taxon>
        <taxon>Chordata</taxon>
        <taxon>Tunicata</taxon>
        <taxon>Appendicularia</taxon>
        <taxon>Copelata</taxon>
        <taxon>Oikopleuridae</taxon>
        <taxon>Oikopleura</taxon>
    </lineage>
</organism>
<evidence type="ECO:0000259" key="4">
    <source>
        <dbReference type="PROSITE" id="PS51650"/>
    </source>
</evidence>
<sequence length="1839" mass="211253">MPFERISIERYSPFVHQFQPRKVDEVAHQAIKTYSAEWMTIKPTDAFNSVERMYFKQDLVENCKKMKTTLRTEESFPRPPTKSVTLQSVKEMSPRMKISWDRPKLLYSLIAPPKLKTEAEEYESREIPSVPEKCLKMPLTFILRINHLKWEVKNFERLFGSISIYDMKEKRKVTENFNFEFTAADKIFPVFNLEENKDEYVILLKIEKCFQSDQYDPIEAYQKDVPEAKREKIRLAAKNNESLLSQYRMQFAWTFVAFAGLKRRKFTHHSSENRRRSNESETYSVFSDSDRTSNSSFSIEDESSGAGSEFIPPNGAIDFSIKQVYKTDNEKLSDEQICWHIVDVCKNPQKYKQRTVNCEFSISLMSPVDLHNIRSDDGQKLKPWRNDIPQTIGQMVREFPVENRVPRPLVTYRNVLYIFPTSVNFSNHQRARNIAVQIEIRNEFETLPAIFGEDGIMKSHHVSSVAYHRSHPTFLDEIKVEVPSNLTPDHHLYFTFFHISVKEGRQLPVGFSWLPLMNANQHLMNQQANLPVCSHPPPSGYGRISPDANLPGVKWLENRKSLFKVNVLIDSNVHIEDRNVHYFLKCVLAAEKLEAEDTFTTVAGRRMPVEQLHEDLLCSIRSLAQNSAMSSVIKHLHTVFNRIVWLIVNPPLTERIVIAQAAFNTLVSLVSRIHEDHSLKRDAHGRNRYLEQYVYFVLREGIMDESSYDQNVPTLGRKDWIRHTMKSKNTSSKPSGASINRHSSYSETLGLSRMNPSASNPDLTPKKKSTMKTSPSTMNPSKDEIKRPLFEELAFQMVVCSNSSKEKVLENVWFFLEFITKSATEHKLQLSSEKGKSNTISERFFDYLKSIVTWITQEIAKRSGNRFEDARRMNSSFGFFIRDLVEILSKEQLFDLIKQYNDITKDVSRGSVGDDQQTHSMNILRARFFRLIVFHGSYFELIDEKKASIDYLGEDPLSQIMSDVIKIMSTKSPLDVHGLNYNLCSLMKIQSAIDADNRYDDMSEEIARLFLPFVKSTLHRIHLFTDDTKEKHQYKMPVTSAQILLVVNLWVIRKICNSKATFPYFINAMDKKDLILFNQMLLSITTLLKYSPEAVLDRKRNPSNSKKNIDQLDLMNKGAGSAVNLLKQKSASLGRSPDQAPESSFRSWKQIKTRGLTATSGSGRASASSIFDIDKTHQGIILDLDSSTEIFQSVIDILEQIYELKEKDDGDYWHRSYCQVMIHILTCDGTAICSLTRLMKVLRNQMPKFLPCLIYTPLLSAMCIKIANLLSSGNLEVSKSAQLTMMKVLSDHYVRFSTLSLPAYWINVGVCNLLGLRRYQSFSELRTVNCGNLYFHLKELSSFGYSQNDSPEFRQHYVEFTERILSLVEAVDNFIDLNSKNISSNFTLMQIADLLAYCPLSRIDALTALAEEQKETHPVEAGFCHLHKAAIILEIIRYAPSPDSDNLPKSAALFSRDLGLRSLESEAFVSDWINRTLDSAVTEPAKLRLSVGHVTAVMFAQERDTRVSLDGFKQSLEAAAKSFSKGKISEISIRCYQTLLNLLSGDVNSMRNVTEKLLQAQQEAIEQDDRYGDERFGCYFKVHYRGPAFPVTLANKDFIIREPMASKLSEVSDRVRKSASALIGEDVELVMESVSPTGNSNSVQVTFLKVHRREWQKPFKNWQDFVNLTNFVYATPFTASGEAHGDVKVQYKRKTFLQVRTRMPYILGQAEVKRSWTEELNPLQVAKEDITTKTLALYDSLKSDDTRIIQLQLQGSIQATVNQGPLHLARELLGQKPVTEQEILDWEDLRDAFIDFMHVCRCAISRNKELMINSRSEYHLNLEQNFAQIQKDIRPLLLT</sequence>
<dbReference type="InterPro" id="IPR027007">
    <property type="entry name" value="C2_DOCK-type_domain"/>
</dbReference>
<feature type="compositionally biased region" description="Polar residues" evidence="3">
    <location>
        <begin position="749"/>
        <end position="762"/>
    </location>
</feature>
<dbReference type="Pfam" id="PF20421">
    <property type="entry name" value="DHR-2_Lobe_C"/>
    <property type="match status" value="1"/>
</dbReference>
<dbReference type="PANTHER" id="PTHR23317:SF76">
    <property type="entry name" value="LD20667P"/>
    <property type="match status" value="1"/>
</dbReference>
<dbReference type="Proteomes" id="UP001158576">
    <property type="component" value="Chromosome PAR"/>
</dbReference>
<dbReference type="InterPro" id="IPR046770">
    <property type="entry name" value="DOCKER_Lobe_B"/>
</dbReference>
<evidence type="ECO:0000313" key="7">
    <source>
        <dbReference type="Proteomes" id="UP001158576"/>
    </source>
</evidence>
<comment type="similarity">
    <text evidence="2">Belongs to the DOCK family.</text>
</comment>
<feature type="compositionally biased region" description="Low complexity" evidence="3">
    <location>
        <begin position="771"/>
        <end position="780"/>
    </location>
</feature>
<dbReference type="InterPro" id="IPR026791">
    <property type="entry name" value="DOCK"/>
</dbReference>
<feature type="compositionally biased region" description="Low complexity" evidence="3">
    <location>
        <begin position="280"/>
        <end position="298"/>
    </location>
</feature>
<dbReference type="InterPro" id="IPR046773">
    <property type="entry name" value="DOCKER_Lobe_C"/>
</dbReference>
<protein>
    <submittedName>
        <fullName evidence="6">Oidioi.mRNA.OKI2018_I69.PAR.g11306.t1.cds</fullName>
    </submittedName>
</protein>
<name>A0ABN7RV02_OIKDI</name>
<dbReference type="Pfam" id="PF06920">
    <property type="entry name" value="DHR-2_Lobe_A"/>
    <property type="match status" value="1"/>
</dbReference>
<keyword evidence="1" id="KW-0344">Guanine-nucleotide releasing factor</keyword>
<feature type="domain" description="DOCKER" evidence="5">
    <location>
        <begin position="1442"/>
        <end position="1839"/>
    </location>
</feature>
<dbReference type="PROSITE" id="PS51650">
    <property type="entry name" value="C2_DOCK"/>
    <property type="match status" value="1"/>
</dbReference>
<evidence type="ECO:0000259" key="5">
    <source>
        <dbReference type="PROSITE" id="PS51651"/>
    </source>
</evidence>
<dbReference type="Gene3D" id="1.20.58.740">
    <property type="match status" value="1"/>
</dbReference>